<evidence type="ECO:0000256" key="27">
    <source>
        <dbReference type="PROSITE-ProRule" id="PRU00076"/>
    </source>
</evidence>
<keyword evidence="12 28" id="KW-0720">Serine protease</keyword>
<evidence type="ECO:0000256" key="13">
    <source>
        <dbReference type="ARBA" id="ARBA00022837"/>
    </source>
</evidence>
<evidence type="ECO:0000256" key="7">
    <source>
        <dbReference type="ARBA" id="ARBA00022670"/>
    </source>
</evidence>
<evidence type="ECO:0000256" key="2">
    <source>
        <dbReference type="ARBA" id="ARBA00004555"/>
    </source>
</evidence>
<comment type="caution">
    <text evidence="27">Lacks conserved residue(s) required for the propagation of feature annotation.</text>
</comment>
<feature type="domain" description="Peptidase S1" evidence="31">
    <location>
        <begin position="210"/>
        <end position="444"/>
    </location>
</feature>
<sequence>TRNHQCMSNCLIISVCVCVCAGFTPIMRSCLGALLLVVWSAGALVFSTAPQAHALLRSRRANSMFEELRPPSKERECIEEVCDFEEAREIFQTRETTLEFWTVYKDGNQCIPNPCVNGNCVDKFQSYECLCFHGYEGKHCNQRENENGDCDHDCQDRADGRARACSCLPGYQLQENGRSCGPSEEYVCGRILIHKSIFNIKPVQGLQPWLMGGEKGLKGESPWQVLVLNANGRFHCGGVLIDKNWVLTAAHCLENSRRFSVRLGDYERLTRENSEVVLLVSKAIAHPDYDPVTVDNDIALLRLSSPAPFTQYILPACLPSPNLAEGVLHLNGTSTIVTGWGKDNETAVRYSSALHYIWIPLVDRATCASLMTNNVSSNVLCAGVVGRQVDACEGDSGGPMMVKYRDTWFLIGLVSWGEGCGQKNKVGIYTKVSNYRDWIDQVRQEPRPISGHYEMYQISWEPSEQQN</sequence>
<dbReference type="InterPro" id="IPR033116">
    <property type="entry name" value="TRYPSIN_SER"/>
</dbReference>
<keyword evidence="18" id="KW-0325">Glycoprotein</keyword>
<reference evidence="33" key="2">
    <citation type="submission" date="2025-08" db="UniProtKB">
        <authorList>
            <consortium name="Ensembl"/>
        </authorList>
    </citation>
    <scope>IDENTIFICATION</scope>
</reference>
<evidence type="ECO:0000256" key="11">
    <source>
        <dbReference type="ARBA" id="ARBA00022824"/>
    </source>
</evidence>
<evidence type="ECO:0000259" key="32">
    <source>
        <dbReference type="PROSITE" id="PS50998"/>
    </source>
</evidence>
<dbReference type="SMART" id="SM00181">
    <property type="entry name" value="EGF"/>
    <property type="match status" value="2"/>
</dbReference>
<keyword evidence="17 27" id="KW-1015">Disulfide bond</keyword>
<dbReference type="FunFam" id="4.10.740.10:FF:000001">
    <property type="entry name" value="vitamin K-dependent protein S"/>
    <property type="match status" value="1"/>
</dbReference>
<keyword evidence="14" id="KW-0333">Golgi apparatus</keyword>
<comment type="function">
    <text evidence="20">Protein C is a vitamin K-dependent serine protease that regulates blood coagulation by inactivating factors Va and VIIIa in the presence of calcium ions and phospholipids. Exerts a protective effect on the endothelial cell barrier function.</text>
</comment>
<keyword evidence="29" id="KW-0812">Transmembrane</keyword>
<dbReference type="PRINTS" id="PR00001">
    <property type="entry name" value="GLABLOOD"/>
</dbReference>
<keyword evidence="29" id="KW-1133">Transmembrane helix</keyword>
<dbReference type="Pfam" id="PF00594">
    <property type="entry name" value="Gla"/>
    <property type="match status" value="1"/>
</dbReference>
<dbReference type="SUPFAM" id="SSF57196">
    <property type="entry name" value="EGF/Laminin"/>
    <property type="match status" value="1"/>
</dbReference>
<dbReference type="PROSITE" id="PS01186">
    <property type="entry name" value="EGF_2"/>
    <property type="match status" value="1"/>
</dbReference>
<dbReference type="SMART" id="SM00069">
    <property type="entry name" value="GLA"/>
    <property type="match status" value="1"/>
</dbReference>
<evidence type="ECO:0000256" key="9">
    <source>
        <dbReference type="ARBA" id="ARBA00022696"/>
    </source>
</evidence>
<dbReference type="PROSITE" id="PS00134">
    <property type="entry name" value="TRYPSIN_HIS"/>
    <property type="match status" value="1"/>
</dbReference>
<dbReference type="InterPro" id="IPR035972">
    <property type="entry name" value="GLA-like_dom_SF"/>
</dbReference>
<dbReference type="GO" id="GO:0005509">
    <property type="term" value="F:calcium ion binding"/>
    <property type="evidence" value="ECO:0007669"/>
    <property type="project" value="InterPro"/>
</dbReference>
<dbReference type="GO" id="GO:0006508">
    <property type="term" value="P:proteolysis"/>
    <property type="evidence" value="ECO:0007669"/>
    <property type="project" value="UniProtKB-KW"/>
</dbReference>
<evidence type="ECO:0000256" key="15">
    <source>
        <dbReference type="ARBA" id="ARBA00023084"/>
    </source>
</evidence>
<dbReference type="InterPro" id="IPR001881">
    <property type="entry name" value="EGF-like_Ca-bd_dom"/>
</dbReference>
<dbReference type="SUPFAM" id="SSF57630">
    <property type="entry name" value="GLA-domain"/>
    <property type="match status" value="1"/>
</dbReference>
<accession>A0AAY4ECL9</accession>
<feature type="active site" description="Charge relay system" evidence="26">
    <location>
        <position position="251"/>
    </location>
</feature>
<dbReference type="GeneTree" id="ENSGT00940000154474"/>
<dbReference type="PROSITE" id="PS50026">
    <property type="entry name" value="EGF_3"/>
    <property type="match status" value="1"/>
</dbReference>
<dbReference type="PANTHER" id="PTHR24278">
    <property type="entry name" value="COAGULATION FACTOR"/>
    <property type="match status" value="1"/>
</dbReference>
<dbReference type="InterPro" id="IPR050442">
    <property type="entry name" value="Peptidase_S1_coag_factors"/>
</dbReference>
<evidence type="ECO:0000256" key="19">
    <source>
        <dbReference type="ARBA" id="ARBA00036045"/>
    </source>
</evidence>
<dbReference type="InterPro" id="IPR043504">
    <property type="entry name" value="Peptidase_S1_PA_chymotrypsin"/>
</dbReference>
<evidence type="ECO:0000256" key="26">
    <source>
        <dbReference type="PIRSR" id="PIRSR001143-1"/>
    </source>
</evidence>
<dbReference type="InterPro" id="IPR009003">
    <property type="entry name" value="Peptidase_S1_PA"/>
</dbReference>
<dbReference type="InterPro" id="IPR001314">
    <property type="entry name" value="Peptidase_S1A"/>
</dbReference>
<evidence type="ECO:0000256" key="28">
    <source>
        <dbReference type="RuleBase" id="RU363034"/>
    </source>
</evidence>
<evidence type="ECO:0000256" key="8">
    <source>
        <dbReference type="ARBA" id="ARBA00022685"/>
    </source>
</evidence>
<evidence type="ECO:0000256" key="6">
    <source>
        <dbReference type="ARBA" id="ARBA00022536"/>
    </source>
</evidence>
<dbReference type="PROSITE" id="PS50240">
    <property type="entry name" value="TRYPSIN_DOM"/>
    <property type="match status" value="1"/>
</dbReference>
<keyword evidence="4" id="KW-0301">Gamma-carboxyglutamic acid</keyword>
<evidence type="ECO:0000256" key="12">
    <source>
        <dbReference type="ARBA" id="ARBA00022825"/>
    </source>
</evidence>
<dbReference type="PIRSF" id="PIRSF001143">
    <property type="entry name" value="Factor_X"/>
    <property type="match status" value="1"/>
</dbReference>
<keyword evidence="10 28" id="KW-0378">Hydrolase</keyword>
<evidence type="ECO:0000256" key="18">
    <source>
        <dbReference type="ARBA" id="ARBA00023180"/>
    </source>
</evidence>
<feature type="active site" description="Charge relay system" evidence="26">
    <location>
        <position position="396"/>
    </location>
</feature>
<dbReference type="Gene3D" id="2.10.25.10">
    <property type="entry name" value="Laminin"/>
    <property type="match status" value="2"/>
</dbReference>
<gene>
    <name evidence="33" type="primary">F7</name>
</gene>
<feature type="disulfide bond" evidence="27">
    <location>
        <begin position="131"/>
        <end position="140"/>
    </location>
</feature>
<keyword evidence="13" id="KW-0106">Calcium</keyword>
<evidence type="ECO:0000256" key="14">
    <source>
        <dbReference type="ARBA" id="ARBA00023034"/>
    </source>
</evidence>
<keyword evidence="6 27" id="KW-0245">EGF-like domain</keyword>
<evidence type="ECO:0000313" key="33">
    <source>
        <dbReference type="Ensembl" id="ENSDCDP00010055054.1"/>
    </source>
</evidence>
<dbReference type="CDD" id="cd00190">
    <property type="entry name" value="Tryp_SPc"/>
    <property type="match status" value="1"/>
</dbReference>
<dbReference type="CDD" id="cd00054">
    <property type="entry name" value="EGF_CA"/>
    <property type="match status" value="1"/>
</dbReference>
<dbReference type="GO" id="GO:0005794">
    <property type="term" value="C:Golgi apparatus"/>
    <property type="evidence" value="ECO:0007669"/>
    <property type="project" value="UniProtKB-SubCell"/>
</dbReference>
<dbReference type="GO" id="GO:0004252">
    <property type="term" value="F:serine-type endopeptidase activity"/>
    <property type="evidence" value="ECO:0007669"/>
    <property type="project" value="UniProtKB-EC"/>
</dbReference>
<dbReference type="PANTHER" id="PTHR24278:SF0">
    <property type="entry name" value="VITAMIN K-DEPENDENT PROTEIN C"/>
    <property type="match status" value="1"/>
</dbReference>
<evidence type="ECO:0000256" key="1">
    <source>
        <dbReference type="ARBA" id="ARBA00004240"/>
    </source>
</evidence>
<feature type="disulfide bond" evidence="27">
    <location>
        <begin position="110"/>
        <end position="120"/>
    </location>
</feature>
<dbReference type="FunFam" id="2.40.10.10:FF:000015">
    <property type="entry name" value="Atrial natriuretic peptide-converting enzyme"/>
    <property type="match status" value="1"/>
</dbReference>
<dbReference type="GO" id="GO:0005615">
    <property type="term" value="C:extracellular space"/>
    <property type="evidence" value="ECO:0007669"/>
    <property type="project" value="TreeGrafter"/>
</dbReference>
<feature type="transmembrane region" description="Helical" evidence="29">
    <location>
        <begin position="7"/>
        <end position="27"/>
    </location>
</feature>
<feature type="domain" description="EGF-like" evidence="30">
    <location>
        <begin position="106"/>
        <end position="141"/>
    </location>
</feature>
<dbReference type="GO" id="GO:0007596">
    <property type="term" value="P:blood coagulation"/>
    <property type="evidence" value="ECO:0007669"/>
    <property type="project" value="UniProtKB-KW"/>
</dbReference>
<dbReference type="InterPro" id="IPR017857">
    <property type="entry name" value="Coagulation_fac-like_Gla_dom"/>
</dbReference>
<dbReference type="GO" id="GO:0005783">
    <property type="term" value="C:endoplasmic reticulum"/>
    <property type="evidence" value="ECO:0007669"/>
    <property type="project" value="UniProtKB-SubCell"/>
</dbReference>
<keyword evidence="9" id="KW-0356">Hemostasis</keyword>
<comment type="subcellular location">
    <subcellularLocation>
        <location evidence="1">Endoplasmic reticulum</location>
    </subcellularLocation>
    <subcellularLocation>
        <location evidence="2">Golgi apparatus</location>
    </subcellularLocation>
    <subcellularLocation>
        <location evidence="3">Secreted</location>
    </subcellularLocation>
</comment>
<keyword evidence="15" id="KW-0094">Blood coagulation</keyword>
<evidence type="ECO:0000313" key="34">
    <source>
        <dbReference type="Proteomes" id="UP000694580"/>
    </source>
</evidence>
<dbReference type="Proteomes" id="UP000694580">
    <property type="component" value="Chromosome 4"/>
</dbReference>
<keyword evidence="7 28" id="KW-0645">Protease</keyword>
<dbReference type="EC" id="3.4.21.69" evidence="21"/>
<dbReference type="InterPro" id="IPR000742">
    <property type="entry name" value="EGF"/>
</dbReference>
<dbReference type="Pfam" id="PF00089">
    <property type="entry name" value="Trypsin"/>
    <property type="match status" value="1"/>
</dbReference>
<dbReference type="Gene3D" id="4.10.740.10">
    <property type="entry name" value="Coagulation Factor IX"/>
    <property type="match status" value="1"/>
</dbReference>
<keyword evidence="29" id="KW-0472">Membrane</keyword>
<evidence type="ECO:0000256" key="3">
    <source>
        <dbReference type="ARBA" id="ARBA00004613"/>
    </source>
</evidence>
<evidence type="ECO:0000259" key="30">
    <source>
        <dbReference type="PROSITE" id="PS50026"/>
    </source>
</evidence>
<dbReference type="InterPro" id="IPR000294">
    <property type="entry name" value="GLA_domain"/>
</dbReference>
<dbReference type="PROSITE" id="PS50998">
    <property type="entry name" value="GLA_2"/>
    <property type="match status" value="1"/>
</dbReference>
<feature type="active site" description="Charge relay system" evidence="26">
    <location>
        <position position="297"/>
    </location>
</feature>
<dbReference type="PROSITE" id="PS00135">
    <property type="entry name" value="TRYPSIN_SER"/>
    <property type="match status" value="1"/>
</dbReference>
<dbReference type="Ensembl" id="ENSDCDT00010065649.1">
    <property type="protein sequence ID" value="ENSDCDP00010055054.1"/>
    <property type="gene ID" value="ENSDCDG00010031659.1"/>
</dbReference>
<keyword evidence="8" id="KW-0165">Cleavage on pair of basic residues</keyword>
<dbReference type="PRINTS" id="PR00722">
    <property type="entry name" value="CHYMOTRYPSIN"/>
</dbReference>
<dbReference type="PROSITE" id="PS00011">
    <property type="entry name" value="GLA_1"/>
    <property type="match status" value="1"/>
</dbReference>
<dbReference type="SUPFAM" id="SSF50494">
    <property type="entry name" value="Trypsin-like serine proteases"/>
    <property type="match status" value="1"/>
</dbReference>
<dbReference type="Gene3D" id="2.40.10.10">
    <property type="entry name" value="Trypsin-like serine proteases"/>
    <property type="match status" value="2"/>
</dbReference>
<keyword evidence="11" id="KW-0256">Endoplasmic reticulum</keyword>
<evidence type="ECO:0000256" key="21">
    <source>
        <dbReference type="ARBA" id="ARBA00038995"/>
    </source>
</evidence>
<evidence type="ECO:0000256" key="22">
    <source>
        <dbReference type="ARBA" id="ARBA00040219"/>
    </source>
</evidence>
<evidence type="ECO:0000256" key="23">
    <source>
        <dbReference type="ARBA" id="ARBA00041306"/>
    </source>
</evidence>
<evidence type="ECO:0000256" key="10">
    <source>
        <dbReference type="ARBA" id="ARBA00022801"/>
    </source>
</evidence>
<dbReference type="PROSITE" id="PS00022">
    <property type="entry name" value="EGF_1"/>
    <property type="match status" value="1"/>
</dbReference>
<dbReference type="SMART" id="SM00179">
    <property type="entry name" value="EGF_CA"/>
    <property type="match status" value="1"/>
</dbReference>
<name>A0AAY4ECL9_9TELE</name>
<evidence type="ECO:0000256" key="25">
    <source>
        <dbReference type="ARBA" id="ARBA00042906"/>
    </source>
</evidence>
<dbReference type="InterPro" id="IPR018114">
    <property type="entry name" value="TRYPSIN_HIS"/>
</dbReference>
<evidence type="ECO:0000256" key="17">
    <source>
        <dbReference type="ARBA" id="ARBA00023157"/>
    </source>
</evidence>
<dbReference type="SMART" id="SM00020">
    <property type="entry name" value="Tryp_SPc"/>
    <property type="match status" value="1"/>
</dbReference>
<reference evidence="33" key="3">
    <citation type="submission" date="2025-09" db="UniProtKB">
        <authorList>
            <consortium name="Ensembl"/>
        </authorList>
    </citation>
    <scope>IDENTIFICATION</scope>
</reference>
<proteinExistence type="predicted"/>
<dbReference type="InterPro" id="IPR001254">
    <property type="entry name" value="Trypsin_dom"/>
</dbReference>
<evidence type="ECO:0000256" key="20">
    <source>
        <dbReference type="ARBA" id="ARBA00037553"/>
    </source>
</evidence>
<evidence type="ECO:0000256" key="29">
    <source>
        <dbReference type="SAM" id="Phobius"/>
    </source>
</evidence>
<keyword evidence="34" id="KW-1185">Reference proteome</keyword>
<reference evidence="33 34" key="1">
    <citation type="submission" date="2020-06" db="EMBL/GenBank/DDBJ databases">
        <authorList>
            <consortium name="Wellcome Sanger Institute Data Sharing"/>
        </authorList>
    </citation>
    <scope>NUCLEOTIDE SEQUENCE [LARGE SCALE GENOMIC DNA]</scope>
</reference>
<evidence type="ECO:0000256" key="4">
    <source>
        <dbReference type="ARBA" id="ARBA00022479"/>
    </source>
</evidence>
<organism evidence="33 34">
    <name type="scientific">Denticeps clupeoides</name>
    <name type="common">denticle herring</name>
    <dbReference type="NCBI Taxonomy" id="299321"/>
    <lineage>
        <taxon>Eukaryota</taxon>
        <taxon>Metazoa</taxon>
        <taxon>Chordata</taxon>
        <taxon>Craniata</taxon>
        <taxon>Vertebrata</taxon>
        <taxon>Euteleostomi</taxon>
        <taxon>Actinopterygii</taxon>
        <taxon>Neopterygii</taxon>
        <taxon>Teleostei</taxon>
        <taxon>Clupei</taxon>
        <taxon>Clupeiformes</taxon>
        <taxon>Denticipitoidei</taxon>
        <taxon>Denticipitidae</taxon>
        <taxon>Denticeps</taxon>
    </lineage>
</organism>
<evidence type="ECO:0000259" key="31">
    <source>
        <dbReference type="PROSITE" id="PS50240"/>
    </source>
</evidence>
<evidence type="ECO:0000256" key="5">
    <source>
        <dbReference type="ARBA" id="ARBA00022525"/>
    </source>
</evidence>
<dbReference type="AlphaFoldDB" id="A0AAY4ECL9"/>
<dbReference type="PROSITE" id="PS00010">
    <property type="entry name" value="ASX_HYDROXYL"/>
    <property type="match status" value="1"/>
</dbReference>
<protein>
    <recommendedName>
        <fullName evidence="22">Vitamin K-dependent protein C</fullName>
        <ecNumber evidence="21">3.4.21.69</ecNumber>
    </recommendedName>
    <alternativeName>
        <fullName evidence="25">Anticoagulant protein C</fullName>
    </alternativeName>
    <alternativeName>
        <fullName evidence="23">Autoprothrombin IIA</fullName>
    </alternativeName>
    <alternativeName>
        <fullName evidence="24">Blood coagulation factor XIV</fullName>
    </alternativeName>
</protein>
<dbReference type="InterPro" id="IPR018097">
    <property type="entry name" value="EGF_Ca-bd_CS"/>
</dbReference>
<evidence type="ECO:0000256" key="24">
    <source>
        <dbReference type="ARBA" id="ARBA00042403"/>
    </source>
</evidence>
<evidence type="ECO:0000256" key="16">
    <source>
        <dbReference type="ARBA" id="ARBA00023145"/>
    </source>
</evidence>
<feature type="domain" description="Gla" evidence="32">
    <location>
        <begin position="60"/>
        <end position="106"/>
    </location>
</feature>
<dbReference type="InterPro" id="IPR012224">
    <property type="entry name" value="Pept_S1A_FX"/>
</dbReference>
<keyword evidence="16" id="KW-0865">Zymogen</keyword>
<comment type="catalytic activity">
    <reaction evidence="19">
        <text>Degradation of blood coagulation factors Va and VIIIa.</text>
        <dbReference type="EC" id="3.4.21.69"/>
    </reaction>
</comment>
<dbReference type="PROSITE" id="PS01187">
    <property type="entry name" value="EGF_CA"/>
    <property type="match status" value="1"/>
</dbReference>
<keyword evidence="5" id="KW-0964">Secreted</keyword>
<dbReference type="InterPro" id="IPR000152">
    <property type="entry name" value="EGF-type_Asp/Asn_hydroxyl_site"/>
</dbReference>